<comment type="caution">
    <text evidence="2">The sequence shown here is derived from an EMBL/GenBank/DDBJ whole genome shotgun (WGS) entry which is preliminary data.</text>
</comment>
<dbReference type="InterPro" id="IPR036034">
    <property type="entry name" value="PDZ_sf"/>
</dbReference>
<dbReference type="SUPFAM" id="SSF50156">
    <property type="entry name" value="PDZ domain-like"/>
    <property type="match status" value="1"/>
</dbReference>
<protein>
    <submittedName>
        <fullName evidence="2">Stage IV sporulation protein B</fullName>
    </submittedName>
</protein>
<sequence>MRRFAVTAAVALALCAGVSAQAASLVPLGRAVGIQMTTAGMLVADLAEVDTPGGKATPAKDAGLLPGDVICRIDGRNIASSADFLAAMDAAGDTMSVTVLRGGAEVTAT</sequence>
<dbReference type="EMBL" id="AJWY01006423">
    <property type="protein sequence ID" value="EKC66903.1"/>
    <property type="molecule type" value="Genomic_DNA"/>
</dbReference>
<name>K1TB39_9ZZZZ</name>
<dbReference type="InterPro" id="IPR001478">
    <property type="entry name" value="PDZ"/>
</dbReference>
<feature type="domain" description="PDZ" evidence="1">
    <location>
        <begin position="30"/>
        <end position="103"/>
    </location>
</feature>
<proteinExistence type="predicted"/>
<reference evidence="2" key="1">
    <citation type="journal article" date="2013" name="Environ. Microbiol.">
        <title>Microbiota from the distal guts of lean and obese adolescents exhibit partial functional redundancy besides clear differences in community structure.</title>
        <authorList>
            <person name="Ferrer M."/>
            <person name="Ruiz A."/>
            <person name="Lanza F."/>
            <person name="Haange S.B."/>
            <person name="Oberbach A."/>
            <person name="Till H."/>
            <person name="Bargiela R."/>
            <person name="Campoy C."/>
            <person name="Segura M.T."/>
            <person name="Richter M."/>
            <person name="von Bergen M."/>
            <person name="Seifert J."/>
            <person name="Suarez A."/>
        </authorList>
    </citation>
    <scope>NUCLEOTIDE SEQUENCE</scope>
</reference>
<evidence type="ECO:0000313" key="2">
    <source>
        <dbReference type="EMBL" id="EKC66903.1"/>
    </source>
</evidence>
<dbReference type="Pfam" id="PF13180">
    <property type="entry name" value="PDZ_2"/>
    <property type="match status" value="1"/>
</dbReference>
<evidence type="ECO:0000259" key="1">
    <source>
        <dbReference type="SMART" id="SM00228"/>
    </source>
</evidence>
<dbReference type="AlphaFoldDB" id="K1TB39"/>
<feature type="non-terminal residue" evidence="2">
    <location>
        <position position="109"/>
    </location>
</feature>
<dbReference type="SMART" id="SM00228">
    <property type="entry name" value="PDZ"/>
    <property type="match status" value="1"/>
</dbReference>
<gene>
    <name evidence="2" type="ORF">LEA_09578</name>
</gene>
<dbReference type="Gene3D" id="2.30.42.10">
    <property type="match status" value="1"/>
</dbReference>
<organism evidence="2">
    <name type="scientific">human gut metagenome</name>
    <dbReference type="NCBI Taxonomy" id="408170"/>
    <lineage>
        <taxon>unclassified sequences</taxon>
        <taxon>metagenomes</taxon>
        <taxon>organismal metagenomes</taxon>
    </lineage>
</organism>
<accession>K1TB39</accession>